<accession>A0A8H3BMJ3</accession>
<dbReference type="InterPro" id="IPR036188">
    <property type="entry name" value="FAD/NAD-bd_sf"/>
</dbReference>
<protein>
    <recommendedName>
        <fullName evidence="3">L-ornithine N(5)-oxygenase</fullName>
    </recommendedName>
</protein>
<dbReference type="Gene3D" id="3.50.50.60">
    <property type="entry name" value="FAD/NAD(P)-binding domain"/>
    <property type="match status" value="1"/>
</dbReference>
<name>A0A8H3BMJ3_9AGAM</name>
<gene>
    <name evidence="1" type="ORF">RDB_LOCUS102525</name>
</gene>
<reference evidence="1" key="1">
    <citation type="submission" date="2021-01" db="EMBL/GenBank/DDBJ databases">
        <authorList>
            <person name="Kaushik A."/>
        </authorList>
    </citation>
    <scope>NUCLEOTIDE SEQUENCE</scope>
    <source>
        <strain evidence="1">AG1-1A</strain>
    </source>
</reference>
<dbReference type="AlphaFoldDB" id="A0A8H3BMJ3"/>
<organism evidence="1 2">
    <name type="scientific">Rhizoctonia solani</name>
    <dbReference type="NCBI Taxonomy" id="456999"/>
    <lineage>
        <taxon>Eukaryota</taxon>
        <taxon>Fungi</taxon>
        <taxon>Dikarya</taxon>
        <taxon>Basidiomycota</taxon>
        <taxon>Agaricomycotina</taxon>
        <taxon>Agaricomycetes</taxon>
        <taxon>Cantharellales</taxon>
        <taxon>Ceratobasidiaceae</taxon>
        <taxon>Rhizoctonia</taxon>
    </lineage>
</organism>
<dbReference type="Proteomes" id="UP000663840">
    <property type="component" value="Unassembled WGS sequence"/>
</dbReference>
<dbReference type="EMBL" id="CAJMWR010003499">
    <property type="protein sequence ID" value="CAE6460552.1"/>
    <property type="molecule type" value="Genomic_DNA"/>
</dbReference>
<dbReference type="SUPFAM" id="SSF51905">
    <property type="entry name" value="FAD/NAD(P)-binding domain"/>
    <property type="match status" value="1"/>
</dbReference>
<proteinExistence type="predicted"/>
<evidence type="ECO:0008006" key="3">
    <source>
        <dbReference type="Google" id="ProtNLM"/>
    </source>
</evidence>
<dbReference type="PANTHER" id="PTHR38663:SF1">
    <property type="entry name" value="L-ORNITHINE N(5)-MONOOXYGENASE"/>
    <property type="match status" value="1"/>
</dbReference>
<dbReference type="PANTHER" id="PTHR38663">
    <property type="match status" value="1"/>
</dbReference>
<evidence type="ECO:0000313" key="2">
    <source>
        <dbReference type="Proteomes" id="UP000663840"/>
    </source>
</evidence>
<evidence type="ECO:0000313" key="1">
    <source>
        <dbReference type="EMBL" id="CAE6460552.1"/>
    </source>
</evidence>
<comment type="caution">
    <text evidence="1">The sequence shown here is derived from an EMBL/GenBank/DDBJ whole genome shotgun (WGS) entry which is preliminary data.</text>
</comment>
<sequence length="651" mass="70941">MTRSLAPHRITPASLSLPSDKVSESASNLASIAPKVNPISKTCAISASSFFDLVVMGAGPAGLALVSRILESRPAALYTDQEHVYLHWLQRSRNPSLLKTRKRGAGSDWVVVDGASSEKSGCYCGGRMRILVLDKLGEGWMTNWNRHFEAFNITHLRSPLFWHPGPADLDALITFAERKGRSKSGPPTVLYSQTRSTSPRPELIEIPGCVGAEISKHKRTSRRSRQETNYARLVQKSGPTINERDRRDYFTPGTALFHDFVQEDVVQRYGLASSAPWPEAKSGLNNPHTGAITMLKGEVASLDWVPLHVEGSGHTAGFCVQTNDGACVGAKVVVCAVGMGGCPSIPPVLSSSTCGSTKLEMHGPGWAHSSFLTNPSYTFPPEYCNRGTAVVIGGGLTSAQICHLALQKGFFKVVLVLRGFMKVKPFDVSLDWIGRYSNLKKMEFWQEEDSLQRLNMLRSARNGGSITPTYAKILKMHQDRGALEILTNTSLEGAQWDDETKTWSLDIRTSDPPSSPAEKSQVSNITCDFIVSATGTTPSFSSLPFIKSLSRNSSLPVCPMVGGLPVLTSHLQWPGLPLFCVGGYSALQVGPAAFNLGGMREAADRVVERLEELAIGRDLDDEDVGIDMKATEEEVKNDYTYFDFNLLSVEG</sequence>